<protein>
    <submittedName>
        <fullName evidence="1">Uncharacterized protein</fullName>
    </submittedName>
</protein>
<sequence>MSQGLFQWAQIAVEYISGGSPKLRLEELLESPSLFDGLDSMYAQILSKAYETAKKRRGRGELLLHLLRTLEAAQYPVSPEIFTYLSSDRLMFRNKSQQQSIQLLRLEIACDIGSLLYIPGSPRQPMRLVHTSVRDLLVDQGRCGAEPYFIDLSREHRNLATQCFELMEQDLQPNICGLSDLSESNSEVQDVVEHKVSKGLQYCCRSWLKHLVGGDWSSEMAGALLEAALNNLMRLSKTELLCWLEIMSLVEATLEALEMEKQACAWLQASDQRNQATK</sequence>
<dbReference type="AlphaFoldDB" id="A0A0C3QJF8"/>
<name>A0A0C3QJF8_9AGAM</name>
<proteinExistence type="predicted"/>
<reference evidence="1 2" key="1">
    <citation type="submission" date="2014-04" db="EMBL/GenBank/DDBJ databases">
        <authorList>
            <consortium name="DOE Joint Genome Institute"/>
            <person name="Kuo A."/>
            <person name="Girlanda M."/>
            <person name="Perotto S."/>
            <person name="Kohler A."/>
            <person name="Nagy L.G."/>
            <person name="Floudas D."/>
            <person name="Copeland A."/>
            <person name="Barry K.W."/>
            <person name="Cichocki N."/>
            <person name="Veneault-Fourrey C."/>
            <person name="LaButti K."/>
            <person name="Lindquist E.A."/>
            <person name="Lipzen A."/>
            <person name="Lundell T."/>
            <person name="Morin E."/>
            <person name="Murat C."/>
            <person name="Sun H."/>
            <person name="Tunlid A."/>
            <person name="Henrissat B."/>
            <person name="Grigoriev I.V."/>
            <person name="Hibbett D.S."/>
            <person name="Martin F."/>
            <person name="Nordberg H.P."/>
            <person name="Cantor M.N."/>
            <person name="Hua S.X."/>
        </authorList>
    </citation>
    <scope>NUCLEOTIDE SEQUENCE [LARGE SCALE GENOMIC DNA]</scope>
    <source>
        <strain evidence="1 2">MUT 4182</strain>
    </source>
</reference>
<dbReference type="OrthoDB" id="3266532at2759"/>
<evidence type="ECO:0000313" key="1">
    <source>
        <dbReference type="EMBL" id="KIO32410.1"/>
    </source>
</evidence>
<reference evidence="2" key="2">
    <citation type="submission" date="2015-01" db="EMBL/GenBank/DDBJ databases">
        <title>Evolutionary Origins and Diversification of the Mycorrhizal Mutualists.</title>
        <authorList>
            <consortium name="DOE Joint Genome Institute"/>
            <consortium name="Mycorrhizal Genomics Consortium"/>
            <person name="Kohler A."/>
            <person name="Kuo A."/>
            <person name="Nagy L.G."/>
            <person name="Floudas D."/>
            <person name="Copeland A."/>
            <person name="Barry K.W."/>
            <person name="Cichocki N."/>
            <person name="Veneault-Fourrey C."/>
            <person name="LaButti K."/>
            <person name="Lindquist E.A."/>
            <person name="Lipzen A."/>
            <person name="Lundell T."/>
            <person name="Morin E."/>
            <person name="Murat C."/>
            <person name="Riley R."/>
            <person name="Ohm R."/>
            <person name="Sun H."/>
            <person name="Tunlid A."/>
            <person name="Henrissat B."/>
            <person name="Grigoriev I.V."/>
            <person name="Hibbett D.S."/>
            <person name="Martin F."/>
        </authorList>
    </citation>
    <scope>NUCLEOTIDE SEQUENCE [LARGE SCALE GENOMIC DNA]</scope>
    <source>
        <strain evidence="2">MUT 4182</strain>
    </source>
</reference>
<accession>A0A0C3QJF8</accession>
<dbReference type="PANTHER" id="PTHR10039:SF14">
    <property type="entry name" value="NACHT DOMAIN-CONTAINING PROTEIN"/>
    <property type="match status" value="1"/>
</dbReference>
<dbReference type="EMBL" id="KN822955">
    <property type="protein sequence ID" value="KIO32410.1"/>
    <property type="molecule type" value="Genomic_DNA"/>
</dbReference>
<dbReference type="STRING" id="1051891.A0A0C3QJF8"/>
<dbReference type="PANTHER" id="PTHR10039">
    <property type="entry name" value="AMELOGENIN"/>
    <property type="match status" value="1"/>
</dbReference>
<gene>
    <name evidence="1" type="ORF">M407DRAFT_18720</name>
</gene>
<dbReference type="HOGENOM" id="CLU_049364_1_0_1"/>
<evidence type="ECO:0000313" key="2">
    <source>
        <dbReference type="Proteomes" id="UP000054248"/>
    </source>
</evidence>
<dbReference type="Proteomes" id="UP000054248">
    <property type="component" value="Unassembled WGS sequence"/>
</dbReference>
<organism evidence="1 2">
    <name type="scientific">Tulasnella calospora MUT 4182</name>
    <dbReference type="NCBI Taxonomy" id="1051891"/>
    <lineage>
        <taxon>Eukaryota</taxon>
        <taxon>Fungi</taxon>
        <taxon>Dikarya</taxon>
        <taxon>Basidiomycota</taxon>
        <taxon>Agaricomycotina</taxon>
        <taxon>Agaricomycetes</taxon>
        <taxon>Cantharellales</taxon>
        <taxon>Tulasnellaceae</taxon>
        <taxon>Tulasnella</taxon>
    </lineage>
</organism>
<keyword evidence="2" id="KW-1185">Reference proteome</keyword>